<accession>A0A9N9WWB8</accession>
<evidence type="ECO:0000256" key="6">
    <source>
        <dbReference type="ARBA" id="ARBA00023157"/>
    </source>
</evidence>
<dbReference type="SMART" id="SM00848">
    <property type="entry name" value="Inhibitor_I29"/>
    <property type="match status" value="2"/>
</dbReference>
<dbReference type="PROSITE" id="PS00139">
    <property type="entry name" value="THIOL_PROTEASE_CYS"/>
    <property type="match status" value="2"/>
</dbReference>
<protein>
    <submittedName>
        <fullName evidence="10">Uncharacterized protein</fullName>
    </submittedName>
</protein>
<dbReference type="Gene3D" id="3.90.70.10">
    <property type="entry name" value="Cysteine proteinases"/>
    <property type="match status" value="2"/>
</dbReference>
<evidence type="ECO:0000256" key="2">
    <source>
        <dbReference type="ARBA" id="ARBA00022670"/>
    </source>
</evidence>
<keyword evidence="11" id="KW-1185">Reference proteome</keyword>
<dbReference type="InterPro" id="IPR025660">
    <property type="entry name" value="Pept_his_AS"/>
</dbReference>
<evidence type="ECO:0000259" key="9">
    <source>
        <dbReference type="SMART" id="SM00848"/>
    </source>
</evidence>
<evidence type="ECO:0000313" key="11">
    <source>
        <dbReference type="Proteomes" id="UP001153620"/>
    </source>
</evidence>
<proteinExistence type="inferred from homology"/>
<dbReference type="GO" id="GO:0008234">
    <property type="term" value="F:cysteine-type peptidase activity"/>
    <property type="evidence" value="ECO:0007669"/>
    <property type="project" value="UniProtKB-KW"/>
</dbReference>
<feature type="domain" description="Peptidase C1A papain C-terminal" evidence="8">
    <location>
        <begin position="109"/>
        <end position="316"/>
    </location>
</feature>
<dbReference type="Gene3D" id="1.10.287.2250">
    <property type="match status" value="1"/>
</dbReference>
<feature type="domain" description="Cathepsin propeptide inhibitor" evidence="9">
    <location>
        <begin position="345"/>
        <end position="405"/>
    </location>
</feature>
<dbReference type="SMART" id="SM00645">
    <property type="entry name" value="Pept_C1"/>
    <property type="match status" value="2"/>
</dbReference>
<reference evidence="10" key="2">
    <citation type="submission" date="2022-10" db="EMBL/GenBank/DDBJ databases">
        <authorList>
            <consortium name="ENA_rothamsted_submissions"/>
            <consortium name="culmorum"/>
            <person name="King R."/>
        </authorList>
    </citation>
    <scope>NUCLEOTIDE SEQUENCE</scope>
</reference>
<evidence type="ECO:0000256" key="4">
    <source>
        <dbReference type="ARBA" id="ARBA00022807"/>
    </source>
</evidence>
<dbReference type="EMBL" id="OU895879">
    <property type="protein sequence ID" value="CAG9808540.1"/>
    <property type="molecule type" value="Genomic_DNA"/>
</dbReference>
<dbReference type="OrthoDB" id="387093at2759"/>
<dbReference type="InterPro" id="IPR000668">
    <property type="entry name" value="Peptidase_C1A_C"/>
</dbReference>
<keyword evidence="2" id="KW-0645">Protease</keyword>
<evidence type="ECO:0000313" key="10">
    <source>
        <dbReference type="EMBL" id="CAG9808540.1"/>
    </source>
</evidence>
<dbReference type="AlphaFoldDB" id="A0A9N9WWB8"/>
<dbReference type="InterPro" id="IPR039417">
    <property type="entry name" value="Peptidase_C1A_papain-like"/>
</dbReference>
<reference evidence="10" key="1">
    <citation type="submission" date="2022-01" db="EMBL/GenBank/DDBJ databases">
        <authorList>
            <person name="King R."/>
        </authorList>
    </citation>
    <scope>NUCLEOTIDE SEQUENCE</scope>
</reference>
<feature type="region of interest" description="Disordered" evidence="7">
    <location>
        <begin position="651"/>
        <end position="671"/>
    </location>
</feature>
<keyword evidence="6" id="KW-1015">Disulfide bond</keyword>
<evidence type="ECO:0000256" key="3">
    <source>
        <dbReference type="ARBA" id="ARBA00022801"/>
    </source>
</evidence>
<feature type="domain" description="Peptidase C1A papain C-terminal" evidence="8">
    <location>
        <begin position="431"/>
        <end position="642"/>
    </location>
</feature>
<comment type="similarity">
    <text evidence="1">Belongs to the peptidase C1 family.</text>
</comment>
<dbReference type="GO" id="GO:0006508">
    <property type="term" value="P:proteolysis"/>
    <property type="evidence" value="ECO:0007669"/>
    <property type="project" value="UniProtKB-KW"/>
</dbReference>
<dbReference type="PROSITE" id="PS00639">
    <property type="entry name" value="THIOL_PROTEASE_HIS"/>
    <property type="match status" value="2"/>
</dbReference>
<gene>
    <name evidence="10" type="ORF">CHIRRI_LOCUS11378</name>
</gene>
<dbReference type="PANTHER" id="PTHR12411">
    <property type="entry name" value="CYSTEINE PROTEASE FAMILY C1-RELATED"/>
    <property type="match status" value="1"/>
</dbReference>
<dbReference type="InterPro" id="IPR013128">
    <property type="entry name" value="Peptidase_C1A"/>
</dbReference>
<dbReference type="SUPFAM" id="SSF54001">
    <property type="entry name" value="Cysteine proteinases"/>
    <property type="match status" value="2"/>
</dbReference>
<dbReference type="CDD" id="cd02248">
    <property type="entry name" value="Peptidase_C1A"/>
    <property type="match status" value="2"/>
</dbReference>
<dbReference type="Pfam" id="PF00112">
    <property type="entry name" value="Peptidase_C1"/>
    <property type="match status" value="2"/>
</dbReference>
<sequence>MNSIIFISLVMSVFDQPFKNDQNWNNYKIEYSKNYLNRQEEVHRYNNFKLKDEQIKAHNINYLKGKTGYKMGHNEFSDLSHEEFAAIYLHPIKPKQDDTELSFNTSFTDPDELSYKNYCFSPLNQGSCGSCWAFAAAAQVEAQLKRKYSDFSQYISPQYLLDCSNGGSCDGGQSETALAFMKNNGIVGLKDYPYTGTKNSCNNNTPKLPQKIQSTSSYFISGDEESLKKVLINTGPVVVYIQIVSSFYNYKEGIYFDQSCQSNCNNINHAVLLVGYGTDKTSFTEPVDYWIIKNSWGKTWGDNGSKGLLSFLLGLSLIGRVMKSIIFISLALSVFDQPHQHDQHWLTYKTKFNKQYPSKQEEVTRYKNFKLKDVMIDQHNEKYSKGLATYKMGHNQFSDMSKEEFRQKYLHPIKGTPRVPQRIVNITRPHLPEEISYQEFCMPPLDQGNCGSCWAFASAAQVEAQLKRDDSNYDTYLSPQYIMDCAGAGSCDGGYPNEALAFLKKNGLVALSDYEYVGTDEDCQEDVDFMEEEISRTDQETLNGNEDDLASNLVNHGPVVVSVYASDRFGLYSEGIFSDDTCPSDCSELNHAMVAVGYGSDDLDYWMVKNSWSDSWGENGYVKMIRNSNNNCNIACEIDFATVGDGPSKNNKYKVKHVGHRKKSKVPKKVQ</sequence>
<dbReference type="PRINTS" id="PR00705">
    <property type="entry name" value="PAPAIN"/>
</dbReference>
<dbReference type="Proteomes" id="UP001153620">
    <property type="component" value="Chromosome 3"/>
</dbReference>
<organism evidence="10 11">
    <name type="scientific">Chironomus riparius</name>
    <dbReference type="NCBI Taxonomy" id="315576"/>
    <lineage>
        <taxon>Eukaryota</taxon>
        <taxon>Metazoa</taxon>
        <taxon>Ecdysozoa</taxon>
        <taxon>Arthropoda</taxon>
        <taxon>Hexapoda</taxon>
        <taxon>Insecta</taxon>
        <taxon>Pterygota</taxon>
        <taxon>Neoptera</taxon>
        <taxon>Endopterygota</taxon>
        <taxon>Diptera</taxon>
        <taxon>Nematocera</taxon>
        <taxon>Chironomoidea</taxon>
        <taxon>Chironomidae</taxon>
        <taxon>Chironominae</taxon>
        <taxon>Chironomus</taxon>
    </lineage>
</organism>
<evidence type="ECO:0000256" key="7">
    <source>
        <dbReference type="SAM" id="MobiDB-lite"/>
    </source>
</evidence>
<keyword evidence="5" id="KW-0865">Zymogen</keyword>
<keyword evidence="4" id="KW-0788">Thiol protease</keyword>
<dbReference type="Pfam" id="PF08246">
    <property type="entry name" value="Inhibitor_I29"/>
    <property type="match status" value="2"/>
</dbReference>
<evidence type="ECO:0000256" key="1">
    <source>
        <dbReference type="ARBA" id="ARBA00008455"/>
    </source>
</evidence>
<dbReference type="InterPro" id="IPR038765">
    <property type="entry name" value="Papain-like_cys_pep_sf"/>
</dbReference>
<evidence type="ECO:0000256" key="5">
    <source>
        <dbReference type="ARBA" id="ARBA00023145"/>
    </source>
</evidence>
<evidence type="ECO:0000259" key="8">
    <source>
        <dbReference type="SMART" id="SM00645"/>
    </source>
</evidence>
<dbReference type="InterPro" id="IPR013201">
    <property type="entry name" value="Prot_inhib_I29"/>
</dbReference>
<dbReference type="InterPro" id="IPR000169">
    <property type="entry name" value="Pept_cys_AS"/>
</dbReference>
<name>A0A9N9WWB8_9DIPT</name>
<keyword evidence="3" id="KW-0378">Hydrolase</keyword>
<feature type="domain" description="Cathepsin propeptide inhibitor" evidence="9">
    <location>
        <begin position="24"/>
        <end position="84"/>
    </location>
</feature>